<sequence length="1127" mass="127007">MAEPTRLPSAYAHRCRSRECRPRGPPCSTWLHACEWEDEEEASTGAVSSMGGFYQSGSECEVEESLKVRAWAQESATGHQCSGESSEGPASTFDSDVPHVVPCKFIISLAFPVTAGHKGKCSSLVEKYRRHPKMDKPIAKVRHYYHIEYFLLPDDGEPKKVDVVVFPALAKVFLDSGIKTIRPWQEGDKVWVSWTQSFNINMTKELLKKINFHKITLRLWDTKDKVSKKAKHYRLKPCGFLENAGSFEEVKHLVLSQRSSSEQGIHVKEKLHQDHAPGKPEEARKGLSSGHEKATLPKTTANSEELLGTEDPDTAQCGTSRPVISLGGATTTEMKELIERPSLSSLTNLLEKQKFQIKRKESDAGRKSQRRREQSRVETDSRLAGHGKQGTFAVQLAVMPLLAGWQTVVSRGSRRSANVLDCFLTLRTEVPLMTEEQKRDLNPLTIEVKCVSCLPSRSVSFSELERLCTPVYCRYQFHRTPVHRTEGQPHGTHVYFQDVNVIFLGAMHPSDLREYLEGPPMVVEVHDRDRKSEGYSRKPALFGEDPLDSYLNLQTLISPKETENNPFETQDKMWDPYGVAQVSFADLLLGHKYLNLAVPVHSCEPKATRLGHDGRSRKVVGFRVPGDGLRHGPMPPDDYLEASCLLKLRVGVAVPLRAGTEALDASPTASPFGRVIFVFASRKLSLLHGLLQDVTVINAGALGLDSCPVEDIPQILSALKMRAKIQERPDLDMLTGFHLLDGQGRLLILEGLADRGLRRLWESHQSRVPRAEPGSYKALYNSQLRFRRRLYADLETVPYHVRLSQPLAQLVKHAALYVRNTVPPQVFQALSRIYCICHYSSRLREVITGDLLPSSSMIKELSQEFGLPISQEDLTEGKLLSVSPPPAPSLEDFRSRNSTLTSEIQAHQEKYLQWRNTMILKNRDQKYSLIQKNISGAYEVSKKSPKSVVKVIKISAPAKDAVYNYSIQTLNSTELAKKELYREMAKEPRKRLTYSQSHLSATVEPQDSEEEKRKAERKSRDAWLTPSGFQVTGLHSTGRTHHLGLPPPGAVTEEWREKALFANVLEPALHRESWGWDRRHQDFDLYTQPPPFLELPPPPAPKPRTEPESSGRKRGELIWPQTPRPES</sequence>
<feature type="compositionally biased region" description="Pro residues" evidence="1">
    <location>
        <begin position="1088"/>
        <end position="1102"/>
    </location>
</feature>
<dbReference type="RefSeq" id="XP_057410909.1">
    <property type="nucleotide sequence ID" value="XM_057554926.1"/>
</dbReference>
<feature type="region of interest" description="Disordered" evidence="1">
    <location>
        <begin position="1085"/>
        <end position="1127"/>
    </location>
</feature>
<feature type="region of interest" description="Disordered" evidence="1">
    <location>
        <begin position="272"/>
        <end position="328"/>
    </location>
</feature>
<feature type="compositionally biased region" description="Basic and acidic residues" evidence="1">
    <location>
        <begin position="272"/>
        <end position="295"/>
    </location>
</feature>
<proteinExistence type="predicted"/>
<evidence type="ECO:0000256" key="1">
    <source>
        <dbReference type="SAM" id="MobiDB-lite"/>
    </source>
</evidence>
<evidence type="ECO:0000259" key="2">
    <source>
        <dbReference type="Pfam" id="PF15084"/>
    </source>
</evidence>
<dbReference type="GeneID" id="103017264"/>
<feature type="compositionally biased region" description="Basic and acidic residues" evidence="1">
    <location>
        <begin position="1010"/>
        <end position="1021"/>
    </location>
</feature>
<dbReference type="Proteomes" id="UP001652580">
    <property type="component" value="Chromosome 10"/>
</dbReference>
<reference evidence="4" key="1">
    <citation type="submission" date="2025-08" db="UniProtKB">
        <authorList>
            <consortium name="RefSeq"/>
        </authorList>
    </citation>
    <scope>IDENTIFICATION</scope>
</reference>
<dbReference type="Pfam" id="PF15084">
    <property type="entry name" value="DUF4550"/>
    <property type="match status" value="1"/>
</dbReference>
<feature type="compositionally biased region" description="Basic and acidic residues" evidence="1">
    <location>
        <begin position="357"/>
        <end position="383"/>
    </location>
</feature>
<organism evidence="3 4">
    <name type="scientific">Balaenoptera acutorostrata</name>
    <name type="common">Common minke whale</name>
    <name type="synonym">Balaena rostrata</name>
    <dbReference type="NCBI Taxonomy" id="9767"/>
    <lineage>
        <taxon>Eukaryota</taxon>
        <taxon>Metazoa</taxon>
        <taxon>Chordata</taxon>
        <taxon>Craniata</taxon>
        <taxon>Vertebrata</taxon>
        <taxon>Euteleostomi</taxon>
        <taxon>Mammalia</taxon>
        <taxon>Eutheria</taxon>
        <taxon>Laurasiatheria</taxon>
        <taxon>Artiodactyla</taxon>
        <taxon>Whippomorpha</taxon>
        <taxon>Cetacea</taxon>
        <taxon>Mysticeti</taxon>
        <taxon>Balaenopteridae</taxon>
        <taxon>Balaenoptera</taxon>
    </lineage>
</organism>
<keyword evidence="3" id="KW-1185">Reference proteome</keyword>
<feature type="compositionally biased region" description="Polar residues" evidence="1">
    <location>
        <begin position="993"/>
        <end position="1005"/>
    </location>
</feature>
<feature type="domain" description="DUF4550" evidence="2">
    <location>
        <begin position="143"/>
        <end position="236"/>
    </location>
</feature>
<evidence type="ECO:0000313" key="4">
    <source>
        <dbReference type="RefSeq" id="XP_057410909.1"/>
    </source>
</evidence>
<dbReference type="PANTHER" id="PTHR33667">
    <property type="entry name" value="SI:DKEY-57N24.6"/>
    <property type="match status" value="1"/>
</dbReference>
<dbReference type="PANTHER" id="PTHR33667:SF7">
    <property type="entry name" value="RIKEN CDNA 1810020O05 GENE"/>
    <property type="match status" value="1"/>
</dbReference>
<protein>
    <submittedName>
        <fullName evidence="4">Uncharacterized protein CFAP92</fullName>
    </submittedName>
</protein>
<feature type="region of interest" description="Disordered" evidence="1">
    <location>
        <begin position="357"/>
        <end position="384"/>
    </location>
</feature>
<dbReference type="InterPro" id="IPR027876">
    <property type="entry name" value="DUF4550"/>
</dbReference>
<gene>
    <name evidence="4" type="primary">CFAP92</name>
</gene>
<feature type="compositionally biased region" description="Basic and acidic residues" evidence="1">
    <location>
        <begin position="1103"/>
        <end position="1116"/>
    </location>
</feature>
<accession>A0ABM3U980</accession>
<feature type="region of interest" description="Disordered" evidence="1">
    <location>
        <begin position="987"/>
        <end position="1046"/>
    </location>
</feature>
<feature type="compositionally biased region" description="Polar residues" evidence="1">
    <location>
        <begin position="1027"/>
        <end position="1037"/>
    </location>
</feature>
<name>A0ABM3U980_BALAC</name>
<evidence type="ECO:0000313" key="3">
    <source>
        <dbReference type="Proteomes" id="UP001652580"/>
    </source>
</evidence>